<dbReference type="Gene3D" id="1.10.1660.10">
    <property type="match status" value="1"/>
</dbReference>
<evidence type="ECO:0000313" key="4">
    <source>
        <dbReference type="Proteomes" id="UP001595476"/>
    </source>
</evidence>
<feature type="domain" description="HTH merR-type" evidence="2">
    <location>
        <begin position="33"/>
        <end position="101"/>
    </location>
</feature>
<proteinExistence type="predicted"/>
<dbReference type="SMART" id="SM00422">
    <property type="entry name" value="HTH_MERR"/>
    <property type="match status" value="1"/>
</dbReference>
<dbReference type="EMBL" id="JBHRSZ010000004">
    <property type="protein sequence ID" value="MFC3151462.1"/>
    <property type="molecule type" value="Genomic_DNA"/>
</dbReference>
<gene>
    <name evidence="3" type="ORF">ACFOEK_10530</name>
</gene>
<protein>
    <submittedName>
        <fullName evidence="3">MerR family transcriptional regulator</fullName>
    </submittedName>
</protein>
<dbReference type="SUPFAM" id="SSF46955">
    <property type="entry name" value="Putative DNA-binding domain"/>
    <property type="match status" value="1"/>
</dbReference>
<dbReference type="InterPro" id="IPR009061">
    <property type="entry name" value="DNA-bd_dom_put_sf"/>
</dbReference>
<dbReference type="InterPro" id="IPR000551">
    <property type="entry name" value="MerR-type_HTH_dom"/>
</dbReference>
<comment type="caution">
    <text evidence="3">The sequence shown here is derived from an EMBL/GenBank/DDBJ whole genome shotgun (WGS) entry which is preliminary data.</text>
</comment>
<evidence type="ECO:0000313" key="3">
    <source>
        <dbReference type="EMBL" id="MFC3151462.1"/>
    </source>
</evidence>
<dbReference type="InterPro" id="IPR047057">
    <property type="entry name" value="MerR_fam"/>
</dbReference>
<dbReference type="Pfam" id="PF13411">
    <property type="entry name" value="MerR_1"/>
    <property type="match status" value="1"/>
</dbReference>
<dbReference type="PANTHER" id="PTHR30204">
    <property type="entry name" value="REDOX-CYCLING DRUG-SENSING TRANSCRIPTIONAL ACTIVATOR SOXR"/>
    <property type="match status" value="1"/>
</dbReference>
<keyword evidence="4" id="KW-1185">Reference proteome</keyword>
<dbReference type="RefSeq" id="WP_386720265.1">
    <property type="nucleotide sequence ID" value="NZ_JBHRSZ010000004.1"/>
</dbReference>
<evidence type="ECO:0000259" key="2">
    <source>
        <dbReference type="PROSITE" id="PS50937"/>
    </source>
</evidence>
<organism evidence="3 4">
    <name type="scientific">Litoribrevibacter euphylliae</name>
    <dbReference type="NCBI Taxonomy" id="1834034"/>
    <lineage>
        <taxon>Bacteria</taxon>
        <taxon>Pseudomonadati</taxon>
        <taxon>Pseudomonadota</taxon>
        <taxon>Gammaproteobacteria</taxon>
        <taxon>Oceanospirillales</taxon>
        <taxon>Oceanospirillaceae</taxon>
        <taxon>Litoribrevibacter</taxon>
    </lineage>
</organism>
<accession>A0ABV7HID4</accession>
<dbReference type="CDD" id="cd04778">
    <property type="entry name" value="HTH_MerR-like_sg2"/>
    <property type="match status" value="1"/>
</dbReference>
<sequence length="286" mass="32329">MQDYKDSMLNFVAQFGKHLKGDDKDSLLQPDREYSIDELARATGTTSRNIRAYQEKGILPPPKLRGRKGIYSNMHYSRLRLISDLLERGYTLSTIADLLNALEEGLDLRAFVGVESALTSPWTDETPVVMSIQELYAMFNNKVEMSSINKVLELDLVRFEEDMQHVQVRSMRTMRAGAELVSAGIPFDALLDIIQMLRGNVERVAGELVKLVSNHVLKDYEKDVIPPNEDLPALADLIWRLRPLAEMAVHAELARAMEKAANHFLGDRLETIIKGMEKEKQSGGEE</sequence>
<name>A0ABV7HID4_9GAMM</name>
<dbReference type="PANTHER" id="PTHR30204:SF93">
    <property type="entry name" value="HTH MERR-TYPE DOMAIN-CONTAINING PROTEIN"/>
    <property type="match status" value="1"/>
</dbReference>
<evidence type="ECO:0000256" key="1">
    <source>
        <dbReference type="ARBA" id="ARBA00023125"/>
    </source>
</evidence>
<reference evidence="4" key="1">
    <citation type="journal article" date="2019" name="Int. J. Syst. Evol. Microbiol.">
        <title>The Global Catalogue of Microorganisms (GCM) 10K type strain sequencing project: providing services to taxonomists for standard genome sequencing and annotation.</title>
        <authorList>
            <consortium name="The Broad Institute Genomics Platform"/>
            <consortium name="The Broad Institute Genome Sequencing Center for Infectious Disease"/>
            <person name="Wu L."/>
            <person name="Ma J."/>
        </authorList>
    </citation>
    <scope>NUCLEOTIDE SEQUENCE [LARGE SCALE GENOMIC DNA]</scope>
    <source>
        <strain evidence="4">KCTC 52438</strain>
    </source>
</reference>
<keyword evidence="1" id="KW-0238">DNA-binding</keyword>
<dbReference type="PROSITE" id="PS50937">
    <property type="entry name" value="HTH_MERR_2"/>
    <property type="match status" value="1"/>
</dbReference>
<dbReference type="Proteomes" id="UP001595476">
    <property type="component" value="Unassembled WGS sequence"/>
</dbReference>